<gene>
    <name evidence="2" type="ORF">EJ06DRAFT_520670</name>
</gene>
<evidence type="ECO:0000313" key="3">
    <source>
        <dbReference type="Proteomes" id="UP000799640"/>
    </source>
</evidence>
<dbReference type="EMBL" id="ML996692">
    <property type="protein sequence ID" value="KAF2401689.1"/>
    <property type="molecule type" value="Genomic_DNA"/>
</dbReference>
<sequence length="195" mass="21600">MAPDEISGKVKDPKFMVSTSNWTNSHLMALEIPTEAWWWGAIESTPDSTDRTGQWTPSILTLDQGGSGASPGLLLFKEHMDEVAREENRIELDKHPDERQVFTLAGWSQFCLGGYVTHWSWLPVPGLMGGRLRTCGRAEIKRILKEQGIADGRLLRHSLFEPSTPDSDGNTTSNSDEDIPKLDPLNQGNAELAEG</sequence>
<protein>
    <submittedName>
        <fullName evidence="2">Uncharacterized protein</fullName>
    </submittedName>
</protein>
<evidence type="ECO:0000313" key="2">
    <source>
        <dbReference type="EMBL" id="KAF2401689.1"/>
    </source>
</evidence>
<organism evidence="2 3">
    <name type="scientific">Trichodelitschia bisporula</name>
    <dbReference type="NCBI Taxonomy" id="703511"/>
    <lineage>
        <taxon>Eukaryota</taxon>
        <taxon>Fungi</taxon>
        <taxon>Dikarya</taxon>
        <taxon>Ascomycota</taxon>
        <taxon>Pezizomycotina</taxon>
        <taxon>Dothideomycetes</taxon>
        <taxon>Dothideomycetes incertae sedis</taxon>
        <taxon>Phaeotrichales</taxon>
        <taxon>Phaeotrichaceae</taxon>
        <taxon>Trichodelitschia</taxon>
    </lineage>
</organism>
<dbReference type="Proteomes" id="UP000799640">
    <property type="component" value="Unassembled WGS sequence"/>
</dbReference>
<proteinExistence type="predicted"/>
<keyword evidence="3" id="KW-1185">Reference proteome</keyword>
<accession>A0A6G1I0U0</accession>
<feature type="compositionally biased region" description="Polar residues" evidence="1">
    <location>
        <begin position="164"/>
        <end position="174"/>
    </location>
</feature>
<feature type="region of interest" description="Disordered" evidence="1">
    <location>
        <begin position="159"/>
        <end position="195"/>
    </location>
</feature>
<evidence type="ECO:0000256" key="1">
    <source>
        <dbReference type="SAM" id="MobiDB-lite"/>
    </source>
</evidence>
<dbReference type="AlphaFoldDB" id="A0A6G1I0U0"/>
<reference evidence="2" key="1">
    <citation type="journal article" date="2020" name="Stud. Mycol.">
        <title>101 Dothideomycetes genomes: a test case for predicting lifestyles and emergence of pathogens.</title>
        <authorList>
            <person name="Haridas S."/>
            <person name="Albert R."/>
            <person name="Binder M."/>
            <person name="Bloem J."/>
            <person name="Labutti K."/>
            <person name="Salamov A."/>
            <person name="Andreopoulos B."/>
            <person name="Baker S."/>
            <person name="Barry K."/>
            <person name="Bills G."/>
            <person name="Bluhm B."/>
            <person name="Cannon C."/>
            <person name="Castanera R."/>
            <person name="Culley D."/>
            <person name="Daum C."/>
            <person name="Ezra D."/>
            <person name="Gonzalez J."/>
            <person name="Henrissat B."/>
            <person name="Kuo A."/>
            <person name="Liang C."/>
            <person name="Lipzen A."/>
            <person name="Lutzoni F."/>
            <person name="Magnuson J."/>
            <person name="Mondo S."/>
            <person name="Nolan M."/>
            <person name="Ohm R."/>
            <person name="Pangilinan J."/>
            <person name="Park H.-J."/>
            <person name="Ramirez L."/>
            <person name="Alfaro M."/>
            <person name="Sun H."/>
            <person name="Tritt A."/>
            <person name="Yoshinaga Y."/>
            <person name="Zwiers L.-H."/>
            <person name="Turgeon B."/>
            <person name="Goodwin S."/>
            <person name="Spatafora J."/>
            <person name="Crous P."/>
            <person name="Grigoriev I."/>
        </authorList>
    </citation>
    <scope>NUCLEOTIDE SEQUENCE</scope>
    <source>
        <strain evidence="2">CBS 262.69</strain>
    </source>
</reference>
<name>A0A6G1I0U0_9PEZI</name>